<accession>A0A1H6CK04</accession>
<dbReference type="PANTHER" id="PTHR30336">
    <property type="entry name" value="INNER MEMBRANE PROTEIN, PROBABLE PERMEASE"/>
    <property type="match status" value="1"/>
</dbReference>
<dbReference type="Pfam" id="PF02698">
    <property type="entry name" value="DUF218"/>
    <property type="match status" value="1"/>
</dbReference>
<evidence type="ECO:0000259" key="3">
    <source>
        <dbReference type="Pfam" id="PF02698"/>
    </source>
</evidence>
<dbReference type="InterPro" id="IPR051599">
    <property type="entry name" value="Cell_Envelope_Assoc"/>
</dbReference>
<dbReference type="Proteomes" id="UP000236723">
    <property type="component" value="Unassembled WGS sequence"/>
</dbReference>
<dbReference type="AlphaFoldDB" id="A0A1H6CK04"/>
<evidence type="ECO:0000256" key="1">
    <source>
        <dbReference type="SAM" id="MobiDB-lite"/>
    </source>
</evidence>
<reference evidence="5" key="1">
    <citation type="submission" date="2016-10" db="EMBL/GenBank/DDBJ databases">
        <authorList>
            <person name="Varghese N."/>
            <person name="Submissions S."/>
        </authorList>
    </citation>
    <scope>NUCLEOTIDE SEQUENCE [LARGE SCALE GENOMIC DNA]</scope>
    <source>
        <strain evidence="5">DSM 43163</strain>
    </source>
</reference>
<sequence>MPTSTDHGPQQPSSGAVRPPRHGCPRVTDGAEAESCRRTSGVRLPAGHGNSPGSTGVPRDVILRRAWRTVKERRLVAPGAVALALLGYGALLPTGWVYASSAPHRASVETVAPAPVALVLGAAAWGDRPSPFLAGRLDVAAHLYRAGKVRAILVTGDNSRKSYDEPTVMWNYLTSQGIPGGKVVRDYAGFDTWDSCVRARRVFGVDRAIVVTQAFHLPRAVALCRAAGVDADGVGHDTMKEYAATTQYGYLREGLASFKALTDIATGRAPRFLGPREPGIHQALRSP</sequence>
<proteinExistence type="predicted"/>
<feature type="transmembrane region" description="Helical" evidence="2">
    <location>
        <begin position="75"/>
        <end position="99"/>
    </location>
</feature>
<dbReference type="GO" id="GO:0005886">
    <property type="term" value="C:plasma membrane"/>
    <property type="evidence" value="ECO:0007669"/>
    <property type="project" value="TreeGrafter"/>
</dbReference>
<keyword evidence="2" id="KW-0812">Transmembrane</keyword>
<dbReference type="InterPro" id="IPR003848">
    <property type="entry name" value="DUF218"/>
</dbReference>
<dbReference type="PANTHER" id="PTHR30336:SF6">
    <property type="entry name" value="INTEGRAL MEMBRANE PROTEIN"/>
    <property type="match status" value="1"/>
</dbReference>
<evidence type="ECO:0000256" key="2">
    <source>
        <dbReference type="SAM" id="Phobius"/>
    </source>
</evidence>
<feature type="region of interest" description="Disordered" evidence="1">
    <location>
        <begin position="1"/>
        <end position="58"/>
    </location>
</feature>
<name>A0A1H6CK04_9ACTN</name>
<dbReference type="OrthoDB" id="9782395at2"/>
<organism evidence="4 5">
    <name type="scientific">Thermomonospora echinospora</name>
    <dbReference type="NCBI Taxonomy" id="1992"/>
    <lineage>
        <taxon>Bacteria</taxon>
        <taxon>Bacillati</taxon>
        <taxon>Actinomycetota</taxon>
        <taxon>Actinomycetes</taxon>
        <taxon>Streptosporangiales</taxon>
        <taxon>Thermomonosporaceae</taxon>
        <taxon>Thermomonospora</taxon>
    </lineage>
</organism>
<evidence type="ECO:0000313" key="5">
    <source>
        <dbReference type="Proteomes" id="UP000236723"/>
    </source>
</evidence>
<gene>
    <name evidence="4" type="ORF">SAMN04489712_11095</name>
</gene>
<keyword evidence="5" id="KW-1185">Reference proteome</keyword>
<keyword evidence="2" id="KW-0472">Membrane</keyword>
<protein>
    <submittedName>
        <fullName evidence="4">Protein SanA, affects membrane permeability for vancomycin</fullName>
    </submittedName>
</protein>
<feature type="domain" description="DUF218" evidence="3">
    <location>
        <begin position="116"/>
        <end position="231"/>
    </location>
</feature>
<dbReference type="EMBL" id="FNVO01000010">
    <property type="protein sequence ID" value="SEG73309.1"/>
    <property type="molecule type" value="Genomic_DNA"/>
</dbReference>
<evidence type="ECO:0000313" key="4">
    <source>
        <dbReference type="EMBL" id="SEG73309.1"/>
    </source>
</evidence>
<feature type="compositionally biased region" description="Polar residues" evidence="1">
    <location>
        <begin position="1"/>
        <end position="14"/>
    </location>
</feature>
<dbReference type="CDD" id="cd06259">
    <property type="entry name" value="YdcF-like"/>
    <property type="match status" value="1"/>
</dbReference>
<keyword evidence="2" id="KW-1133">Transmembrane helix</keyword>